<dbReference type="EMBL" id="SEKV01001519">
    <property type="protein sequence ID" value="TFY50399.1"/>
    <property type="molecule type" value="Genomic_DNA"/>
</dbReference>
<proteinExistence type="predicted"/>
<dbReference type="Proteomes" id="UP000298390">
    <property type="component" value="Unassembled WGS sequence"/>
</dbReference>
<name>A0A4Y9XPF0_9APHY</name>
<accession>A0A4Y9XPF0</accession>
<reference evidence="3 4" key="1">
    <citation type="submission" date="2019-01" db="EMBL/GenBank/DDBJ databases">
        <title>Genome sequencing of the rare red list fungi Fomitopsis rosea.</title>
        <authorList>
            <person name="Buettner E."/>
            <person name="Kellner H."/>
        </authorList>
    </citation>
    <scope>NUCLEOTIDE SEQUENCE [LARGE SCALE GENOMIC DNA]</scope>
    <source>
        <strain evidence="3 4">DSM 105464</strain>
    </source>
</reference>
<keyword evidence="2" id="KW-0732">Signal</keyword>
<evidence type="ECO:0000313" key="4">
    <source>
        <dbReference type="Proteomes" id="UP000298390"/>
    </source>
</evidence>
<feature type="compositionally biased region" description="Polar residues" evidence="1">
    <location>
        <begin position="126"/>
        <end position="149"/>
    </location>
</feature>
<feature type="signal peptide" evidence="2">
    <location>
        <begin position="1"/>
        <end position="21"/>
    </location>
</feature>
<protein>
    <submittedName>
        <fullName evidence="3">Uncharacterized protein</fullName>
    </submittedName>
</protein>
<evidence type="ECO:0000256" key="2">
    <source>
        <dbReference type="SAM" id="SignalP"/>
    </source>
</evidence>
<feature type="non-terminal residue" evidence="3">
    <location>
        <position position="149"/>
    </location>
</feature>
<evidence type="ECO:0000313" key="3">
    <source>
        <dbReference type="EMBL" id="TFY50399.1"/>
    </source>
</evidence>
<gene>
    <name evidence="3" type="ORF">EVJ58_g11065</name>
</gene>
<dbReference type="AlphaFoldDB" id="A0A4Y9XPF0"/>
<feature type="region of interest" description="Disordered" evidence="1">
    <location>
        <begin position="69"/>
        <end position="149"/>
    </location>
</feature>
<comment type="caution">
    <text evidence="3">The sequence shown here is derived from an EMBL/GenBank/DDBJ whole genome shotgun (WGS) entry which is preliminary data.</text>
</comment>
<feature type="chain" id="PRO_5021390262" evidence="2">
    <location>
        <begin position="22"/>
        <end position="149"/>
    </location>
</feature>
<sequence>MRSYTILAVAASVVAPSLVAAAPVQQGSDALSISKVFHVGSDIANAYSSYKQNKQNNGKRDDDFFEFLAREAASTESPSKTGEEPQAPQAGVHAAAPEHEGRGARCRALAAPTPASTPICARASKRTGSASTQASAHTAPASTLASART</sequence>
<evidence type="ECO:0000256" key="1">
    <source>
        <dbReference type="SAM" id="MobiDB-lite"/>
    </source>
</evidence>
<organism evidence="3 4">
    <name type="scientific">Rhodofomes roseus</name>
    <dbReference type="NCBI Taxonomy" id="34475"/>
    <lineage>
        <taxon>Eukaryota</taxon>
        <taxon>Fungi</taxon>
        <taxon>Dikarya</taxon>
        <taxon>Basidiomycota</taxon>
        <taxon>Agaricomycotina</taxon>
        <taxon>Agaricomycetes</taxon>
        <taxon>Polyporales</taxon>
        <taxon>Rhodofomes</taxon>
    </lineage>
</organism>